<protein>
    <recommendedName>
        <fullName evidence="4">VanZ family protein</fullName>
    </recommendedName>
</protein>
<dbReference type="RefSeq" id="WP_189678078.1">
    <property type="nucleotide sequence ID" value="NZ_BNCJ01000001.1"/>
</dbReference>
<feature type="transmembrane region" description="Helical" evidence="1">
    <location>
        <begin position="93"/>
        <end position="113"/>
    </location>
</feature>
<accession>A0A8J3GTZ1</accession>
<keyword evidence="3" id="KW-1185">Reference proteome</keyword>
<gene>
    <name evidence="2" type="ORF">GCM10017056_01080</name>
</gene>
<dbReference type="Proteomes" id="UP000626220">
    <property type="component" value="Unassembled WGS sequence"/>
</dbReference>
<dbReference type="NCBIfam" id="NF037970">
    <property type="entry name" value="vanZ_1"/>
    <property type="match status" value="1"/>
</dbReference>
<keyword evidence="1" id="KW-0472">Membrane</keyword>
<dbReference type="EMBL" id="BNCJ01000001">
    <property type="protein sequence ID" value="GHF33450.1"/>
    <property type="molecule type" value="Genomic_DNA"/>
</dbReference>
<name>A0A8J3GTZ1_9RHOB</name>
<sequence length="119" mass="12522">MPQRTPFHRLALAATAAIAVAIAVTTLMPVSGRPGPPGMDKIAHWLAFALLALPLAVAAPRSLVWLLPLSLAYGGAIELIQPHVGRSRELADFLADAAGSATGALVGMLLGWLTRRLRR</sequence>
<evidence type="ECO:0008006" key="4">
    <source>
        <dbReference type="Google" id="ProtNLM"/>
    </source>
</evidence>
<reference evidence="2" key="2">
    <citation type="submission" date="2020-09" db="EMBL/GenBank/DDBJ databases">
        <authorList>
            <person name="Sun Q."/>
            <person name="Kim S."/>
        </authorList>
    </citation>
    <scope>NUCLEOTIDE SEQUENCE</scope>
    <source>
        <strain evidence="2">KCTC 42650</strain>
    </source>
</reference>
<proteinExistence type="predicted"/>
<comment type="caution">
    <text evidence="2">The sequence shown here is derived from an EMBL/GenBank/DDBJ whole genome shotgun (WGS) entry which is preliminary data.</text>
</comment>
<evidence type="ECO:0000313" key="3">
    <source>
        <dbReference type="Proteomes" id="UP000626220"/>
    </source>
</evidence>
<reference evidence="2" key="1">
    <citation type="journal article" date="2014" name="Int. J. Syst. Evol. Microbiol.">
        <title>Complete genome sequence of Corynebacterium casei LMG S-19264T (=DSM 44701T), isolated from a smear-ripened cheese.</title>
        <authorList>
            <consortium name="US DOE Joint Genome Institute (JGI-PGF)"/>
            <person name="Walter F."/>
            <person name="Albersmeier A."/>
            <person name="Kalinowski J."/>
            <person name="Ruckert C."/>
        </authorList>
    </citation>
    <scope>NUCLEOTIDE SEQUENCE</scope>
    <source>
        <strain evidence="2">KCTC 42650</strain>
    </source>
</reference>
<keyword evidence="1" id="KW-1133">Transmembrane helix</keyword>
<keyword evidence="1" id="KW-0812">Transmembrane</keyword>
<organism evidence="2 3">
    <name type="scientific">Seohaeicola zhoushanensis</name>
    <dbReference type="NCBI Taxonomy" id="1569283"/>
    <lineage>
        <taxon>Bacteria</taxon>
        <taxon>Pseudomonadati</taxon>
        <taxon>Pseudomonadota</taxon>
        <taxon>Alphaproteobacteria</taxon>
        <taxon>Rhodobacterales</taxon>
        <taxon>Roseobacteraceae</taxon>
        <taxon>Seohaeicola</taxon>
    </lineage>
</organism>
<dbReference type="AlphaFoldDB" id="A0A8J3GTZ1"/>
<feature type="transmembrane region" description="Helical" evidence="1">
    <location>
        <begin position="42"/>
        <end position="58"/>
    </location>
</feature>
<evidence type="ECO:0000256" key="1">
    <source>
        <dbReference type="SAM" id="Phobius"/>
    </source>
</evidence>
<evidence type="ECO:0000313" key="2">
    <source>
        <dbReference type="EMBL" id="GHF33450.1"/>
    </source>
</evidence>